<organism evidence="1 2">
    <name type="scientific">Bifidobacterium parmae</name>
    <dbReference type="NCBI Taxonomy" id="361854"/>
    <lineage>
        <taxon>Bacteria</taxon>
        <taxon>Bacillati</taxon>
        <taxon>Actinomycetota</taxon>
        <taxon>Actinomycetes</taxon>
        <taxon>Bifidobacteriales</taxon>
        <taxon>Bifidobacteriaceae</taxon>
        <taxon>Bifidobacterium</taxon>
    </lineage>
</organism>
<dbReference type="OrthoDB" id="3232310at2"/>
<evidence type="ECO:0000313" key="1">
    <source>
        <dbReference type="EMBL" id="PLS26025.1"/>
    </source>
</evidence>
<protein>
    <submittedName>
        <fullName evidence="1">Uncharacterized protein</fullName>
    </submittedName>
</protein>
<gene>
    <name evidence="1" type="ORF">Uis4E_2200</name>
</gene>
<evidence type="ECO:0000313" key="2">
    <source>
        <dbReference type="Proteomes" id="UP000235034"/>
    </source>
</evidence>
<keyword evidence="2" id="KW-1185">Reference proteome</keyword>
<reference evidence="1 2" key="1">
    <citation type="submission" date="2017-07" db="EMBL/GenBank/DDBJ databases">
        <title>Bifidobacterium novel species.</title>
        <authorList>
            <person name="Lugli G.A."/>
            <person name="Milani C."/>
            <person name="Duranti S."/>
            <person name="Mangifesta M."/>
        </authorList>
    </citation>
    <scope>NUCLEOTIDE SEQUENCE [LARGE SCALE GENOMIC DNA]</scope>
    <source>
        <strain evidence="1 2">77</strain>
    </source>
</reference>
<dbReference type="EMBL" id="NMWT01000036">
    <property type="protein sequence ID" value="PLS26025.1"/>
    <property type="molecule type" value="Genomic_DNA"/>
</dbReference>
<dbReference type="RefSeq" id="WP_101623251.1">
    <property type="nucleotide sequence ID" value="NZ_NMWT01000036.1"/>
</dbReference>
<name>A0A2N5IVN1_9BIFI</name>
<sequence>MGGRGSSSGVGANGAPYGTEYLTLFQVDNIKFVERRDGKPVKAPIETMSKNRIYATIEPKSGQINSISIMENGKVRSQIDYRDHGPFHEHVHDWDYSGDKPRRGAARPLTDSERRLFDKINGEYRRFRR</sequence>
<accession>A0A2N5IVN1</accession>
<comment type="caution">
    <text evidence="1">The sequence shown here is derived from an EMBL/GenBank/DDBJ whole genome shotgun (WGS) entry which is preliminary data.</text>
</comment>
<proteinExistence type="predicted"/>
<dbReference type="Proteomes" id="UP000235034">
    <property type="component" value="Unassembled WGS sequence"/>
</dbReference>
<dbReference type="AlphaFoldDB" id="A0A2N5IVN1"/>